<reference evidence="2" key="2">
    <citation type="submission" date="2018-05" db="EMBL/GenBank/DDBJ databases">
        <title>OpunRS2 (Oryza punctata Reference Sequence Version 2).</title>
        <authorList>
            <person name="Zhang J."/>
            <person name="Kudrna D."/>
            <person name="Lee S."/>
            <person name="Talag J."/>
            <person name="Welchert J."/>
            <person name="Wing R.A."/>
        </authorList>
    </citation>
    <scope>NUCLEOTIDE SEQUENCE [LARGE SCALE GENOMIC DNA]</scope>
</reference>
<evidence type="ECO:0000313" key="2">
    <source>
        <dbReference type="EnsemblPlants" id="OPUNC03G23720.1"/>
    </source>
</evidence>
<accession>A0A0E0KG98</accession>
<organism evidence="2">
    <name type="scientific">Oryza punctata</name>
    <name type="common">Red rice</name>
    <dbReference type="NCBI Taxonomy" id="4537"/>
    <lineage>
        <taxon>Eukaryota</taxon>
        <taxon>Viridiplantae</taxon>
        <taxon>Streptophyta</taxon>
        <taxon>Embryophyta</taxon>
        <taxon>Tracheophyta</taxon>
        <taxon>Spermatophyta</taxon>
        <taxon>Magnoliopsida</taxon>
        <taxon>Liliopsida</taxon>
        <taxon>Poales</taxon>
        <taxon>Poaceae</taxon>
        <taxon>BOP clade</taxon>
        <taxon>Oryzoideae</taxon>
        <taxon>Oryzeae</taxon>
        <taxon>Oryzinae</taxon>
        <taxon>Oryza</taxon>
    </lineage>
</organism>
<name>A0A0E0KG98_ORYPU</name>
<evidence type="ECO:0000256" key="1">
    <source>
        <dbReference type="SAM" id="MobiDB-lite"/>
    </source>
</evidence>
<dbReference type="AlphaFoldDB" id="A0A0E0KG98"/>
<dbReference type="HOGENOM" id="CLU_1899593_0_0_1"/>
<protein>
    <submittedName>
        <fullName evidence="2">Uncharacterized protein</fullName>
    </submittedName>
</protein>
<proteinExistence type="predicted"/>
<sequence>MASVLMIRERRCGSGAEDPNCKYAATLDNHVGRLTRLDVIWITMIHLNKLMDLNIDFTRSWISVIPYYNFKDTVYFALLSVNTPLQRKPACLIASCQNDSLQGLDHIVKHSRQVDPRRPTHPMNRSITVRSLPT</sequence>
<dbReference type="EnsemblPlants" id="OPUNC03G23720.1">
    <property type="protein sequence ID" value="OPUNC03G23720.1"/>
    <property type="gene ID" value="OPUNC03G23720"/>
</dbReference>
<dbReference type="Gramene" id="OPUNC03G23720.1">
    <property type="protein sequence ID" value="OPUNC03G23720.1"/>
    <property type="gene ID" value="OPUNC03G23720"/>
</dbReference>
<feature type="compositionally biased region" description="Polar residues" evidence="1">
    <location>
        <begin position="123"/>
        <end position="134"/>
    </location>
</feature>
<keyword evidence="3" id="KW-1185">Reference proteome</keyword>
<feature type="region of interest" description="Disordered" evidence="1">
    <location>
        <begin position="113"/>
        <end position="134"/>
    </location>
</feature>
<reference evidence="2" key="1">
    <citation type="submission" date="2015-04" db="UniProtKB">
        <authorList>
            <consortium name="EnsemblPlants"/>
        </authorList>
    </citation>
    <scope>IDENTIFICATION</scope>
</reference>
<dbReference type="Proteomes" id="UP000026962">
    <property type="component" value="Chromosome 3"/>
</dbReference>
<evidence type="ECO:0000313" key="3">
    <source>
        <dbReference type="Proteomes" id="UP000026962"/>
    </source>
</evidence>